<accession>A0A2G8JTK4</accession>
<gene>
    <name evidence="2" type="ORF">BSL78_24065</name>
</gene>
<evidence type="ECO:0000313" key="2">
    <source>
        <dbReference type="EMBL" id="PIK39101.1"/>
    </source>
</evidence>
<protein>
    <submittedName>
        <fullName evidence="2">Uncharacterized protein</fullName>
    </submittedName>
</protein>
<dbReference type="EMBL" id="MRZV01001277">
    <property type="protein sequence ID" value="PIK39101.1"/>
    <property type="molecule type" value="Genomic_DNA"/>
</dbReference>
<feature type="region of interest" description="Disordered" evidence="1">
    <location>
        <begin position="53"/>
        <end position="166"/>
    </location>
</feature>
<dbReference type="Proteomes" id="UP000230750">
    <property type="component" value="Unassembled WGS sequence"/>
</dbReference>
<organism evidence="2 3">
    <name type="scientific">Stichopus japonicus</name>
    <name type="common">Sea cucumber</name>
    <dbReference type="NCBI Taxonomy" id="307972"/>
    <lineage>
        <taxon>Eukaryota</taxon>
        <taxon>Metazoa</taxon>
        <taxon>Echinodermata</taxon>
        <taxon>Eleutherozoa</taxon>
        <taxon>Echinozoa</taxon>
        <taxon>Holothuroidea</taxon>
        <taxon>Aspidochirotacea</taxon>
        <taxon>Aspidochirotida</taxon>
        <taxon>Stichopodidae</taxon>
        <taxon>Apostichopus</taxon>
    </lineage>
</organism>
<evidence type="ECO:0000313" key="3">
    <source>
        <dbReference type="Proteomes" id="UP000230750"/>
    </source>
</evidence>
<dbReference type="AlphaFoldDB" id="A0A2G8JTK4"/>
<keyword evidence="3" id="KW-1185">Reference proteome</keyword>
<sequence length="166" mass="17777">MRSLKLIPHELNSKTPEYSPAKKSLNYLAVVAKENPSYSSYLRPSYLATALRNQDTGMPTSQRISPTCQSNEAQETSKKDDGPVSCDQGSLPCLEEAPVLTRESEVDDSSPAQANTEPPLISPQEKSRPSATAEEETPKGSQEGEKTGTSSGDGGQNGQLLSQGYS</sequence>
<name>A0A2G8JTK4_STIJA</name>
<evidence type="ECO:0000256" key="1">
    <source>
        <dbReference type="SAM" id="MobiDB-lite"/>
    </source>
</evidence>
<feature type="compositionally biased region" description="Basic and acidic residues" evidence="1">
    <location>
        <begin position="136"/>
        <end position="146"/>
    </location>
</feature>
<proteinExistence type="predicted"/>
<reference evidence="2 3" key="1">
    <citation type="journal article" date="2017" name="PLoS Biol.">
        <title>The sea cucumber genome provides insights into morphological evolution and visceral regeneration.</title>
        <authorList>
            <person name="Zhang X."/>
            <person name="Sun L."/>
            <person name="Yuan J."/>
            <person name="Sun Y."/>
            <person name="Gao Y."/>
            <person name="Zhang L."/>
            <person name="Li S."/>
            <person name="Dai H."/>
            <person name="Hamel J.F."/>
            <person name="Liu C."/>
            <person name="Yu Y."/>
            <person name="Liu S."/>
            <person name="Lin W."/>
            <person name="Guo K."/>
            <person name="Jin S."/>
            <person name="Xu P."/>
            <person name="Storey K.B."/>
            <person name="Huan P."/>
            <person name="Zhang T."/>
            <person name="Zhou Y."/>
            <person name="Zhang J."/>
            <person name="Lin C."/>
            <person name="Li X."/>
            <person name="Xing L."/>
            <person name="Huo D."/>
            <person name="Sun M."/>
            <person name="Wang L."/>
            <person name="Mercier A."/>
            <person name="Li F."/>
            <person name="Yang H."/>
            <person name="Xiang J."/>
        </authorList>
    </citation>
    <scope>NUCLEOTIDE SEQUENCE [LARGE SCALE GENOMIC DNA]</scope>
    <source>
        <strain evidence="2">Shaxun</strain>
        <tissue evidence="2">Muscle</tissue>
    </source>
</reference>
<comment type="caution">
    <text evidence="2">The sequence shown here is derived from an EMBL/GenBank/DDBJ whole genome shotgun (WGS) entry which is preliminary data.</text>
</comment>
<feature type="compositionally biased region" description="Polar residues" evidence="1">
    <location>
        <begin position="53"/>
        <end position="74"/>
    </location>
</feature>